<evidence type="ECO:0000313" key="1">
    <source>
        <dbReference type="EMBL" id="MCL7049257.1"/>
    </source>
</evidence>
<comment type="caution">
    <text evidence="1">The sequence shown here is derived from an EMBL/GenBank/DDBJ whole genome shotgun (WGS) entry which is preliminary data.</text>
</comment>
<dbReference type="Gene3D" id="3.30.930.10">
    <property type="entry name" value="Bira Bifunctional Protein, Domain 2"/>
    <property type="match status" value="1"/>
</dbReference>
<feature type="non-terminal residue" evidence="1">
    <location>
        <position position="139"/>
    </location>
</feature>
<reference evidence="1" key="1">
    <citation type="submission" date="2022-03" db="EMBL/GenBank/DDBJ databases">
        <title>A functionally conserved STORR gene fusion in Papaver species that diverged 16.8 million years ago.</title>
        <authorList>
            <person name="Catania T."/>
        </authorList>
    </citation>
    <scope>NUCLEOTIDE SEQUENCE</scope>
    <source>
        <strain evidence="1">S-191538</strain>
    </source>
</reference>
<accession>A0AA42B2R2</accession>
<dbReference type="AlphaFoldDB" id="A0AA42B2R2"/>
<name>A0AA42B2R2_PAPNU</name>
<dbReference type="InterPro" id="IPR045864">
    <property type="entry name" value="aa-tRNA-synth_II/BPL/LPL"/>
</dbReference>
<dbReference type="Proteomes" id="UP001177140">
    <property type="component" value="Unassembled WGS sequence"/>
</dbReference>
<sequence>MKMFIQTGTRGICTYHYKMKMTVTLTNSTHHSTLCIPSLLKQSQFLGTSFNVSSSWRSLSSSALEIIGGVTIDKGDVVKDDPANNVPDTIYKKLGLQLHQRDKHPLGILKNAIYSYFDLNYSGKFVKFDNLCPIVSAKE</sequence>
<evidence type="ECO:0000313" key="2">
    <source>
        <dbReference type="Proteomes" id="UP001177140"/>
    </source>
</evidence>
<keyword evidence="2" id="KW-1185">Reference proteome</keyword>
<dbReference type="EMBL" id="JAJJMA010313848">
    <property type="protein sequence ID" value="MCL7049257.1"/>
    <property type="molecule type" value="Genomic_DNA"/>
</dbReference>
<gene>
    <name evidence="1" type="ORF">MKW94_025943</name>
</gene>
<proteinExistence type="predicted"/>
<protein>
    <recommendedName>
        <fullName evidence="3">Phenylalanine--tRNA ligase</fullName>
    </recommendedName>
</protein>
<evidence type="ECO:0008006" key="3">
    <source>
        <dbReference type="Google" id="ProtNLM"/>
    </source>
</evidence>
<organism evidence="1 2">
    <name type="scientific">Papaver nudicaule</name>
    <name type="common">Iceland poppy</name>
    <dbReference type="NCBI Taxonomy" id="74823"/>
    <lineage>
        <taxon>Eukaryota</taxon>
        <taxon>Viridiplantae</taxon>
        <taxon>Streptophyta</taxon>
        <taxon>Embryophyta</taxon>
        <taxon>Tracheophyta</taxon>
        <taxon>Spermatophyta</taxon>
        <taxon>Magnoliopsida</taxon>
        <taxon>Ranunculales</taxon>
        <taxon>Papaveraceae</taxon>
        <taxon>Papaveroideae</taxon>
        <taxon>Papaver</taxon>
    </lineage>
</organism>